<keyword evidence="2" id="KW-1003">Cell membrane</keyword>
<dbReference type="InterPro" id="IPR050833">
    <property type="entry name" value="Poly_Biosynth_Transport"/>
</dbReference>
<dbReference type="Pfam" id="PF01943">
    <property type="entry name" value="Polysacc_synt"/>
    <property type="match status" value="1"/>
</dbReference>
<evidence type="ECO:0000256" key="5">
    <source>
        <dbReference type="ARBA" id="ARBA00023136"/>
    </source>
</evidence>
<protein>
    <submittedName>
        <fullName evidence="7">Polysaccharide biosynthesis protein</fullName>
    </submittedName>
</protein>
<feature type="transmembrane region" description="Helical" evidence="6">
    <location>
        <begin position="133"/>
        <end position="160"/>
    </location>
</feature>
<comment type="subcellular location">
    <subcellularLocation>
        <location evidence="1">Cell membrane</location>
        <topology evidence="1">Multi-pass membrane protein</topology>
    </subcellularLocation>
</comment>
<keyword evidence="3 6" id="KW-0812">Transmembrane</keyword>
<dbReference type="InterPro" id="IPR002797">
    <property type="entry name" value="Polysacc_synth"/>
</dbReference>
<feature type="transmembrane region" description="Helical" evidence="6">
    <location>
        <begin position="431"/>
        <end position="453"/>
    </location>
</feature>
<dbReference type="AlphaFoldDB" id="Q393Z3"/>
<feature type="transmembrane region" description="Helical" evidence="6">
    <location>
        <begin position="21"/>
        <end position="43"/>
    </location>
</feature>
<evidence type="ECO:0000256" key="3">
    <source>
        <dbReference type="ARBA" id="ARBA00022692"/>
    </source>
</evidence>
<organism evidence="7 8">
    <name type="scientific">Burkholderia lata (strain ATCC 17760 / DSM 23089 / LMG 22485 / NCIMB 9086 / R18194 / 383)</name>
    <dbReference type="NCBI Taxonomy" id="482957"/>
    <lineage>
        <taxon>Bacteria</taxon>
        <taxon>Pseudomonadati</taxon>
        <taxon>Pseudomonadota</taxon>
        <taxon>Betaproteobacteria</taxon>
        <taxon>Burkholderiales</taxon>
        <taxon>Burkholderiaceae</taxon>
        <taxon>Burkholderia</taxon>
        <taxon>Burkholderia cepacia complex</taxon>
    </lineage>
</organism>
<keyword evidence="4 6" id="KW-1133">Transmembrane helix</keyword>
<evidence type="ECO:0000256" key="2">
    <source>
        <dbReference type="ARBA" id="ARBA00022475"/>
    </source>
</evidence>
<dbReference type="GO" id="GO:0005886">
    <property type="term" value="C:plasma membrane"/>
    <property type="evidence" value="ECO:0007669"/>
    <property type="project" value="UniProtKB-SubCell"/>
</dbReference>
<feature type="transmembrane region" description="Helical" evidence="6">
    <location>
        <begin position="92"/>
        <end position="121"/>
    </location>
</feature>
<feature type="transmembrane region" description="Helical" evidence="6">
    <location>
        <begin position="172"/>
        <end position="189"/>
    </location>
</feature>
<keyword evidence="8" id="KW-1185">Reference proteome</keyword>
<feature type="transmembrane region" description="Helical" evidence="6">
    <location>
        <begin position="195"/>
        <end position="213"/>
    </location>
</feature>
<dbReference type="Proteomes" id="UP000002705">
    <property type="component" value="Chromosome 2"/>
</dbReference>
<reference evidence="7" key="1">
    <citation type="submission" date="2005-10" db="EMBL/GenBank/DDBJ databases">
        <title>Complete sequence of chromosome 2 of Burkholderia sp. 383.</title>
        <authorList>
            <consortium name="US DOE Joint Genome Institute"/>
            <person name="Copeland A."/>
            <person name="Lucas S."/>
            <person name="Lapidus A."/>
            <person name="Barry K."/>
            <person name="Detter J.C."/>
            <person name="Glavina T."/>
            <person name="Hammon N."/>
            <person name="Israni S."/>
            <person name="Pitluck S."/>
            <person name="Chain P."/>
            <person name="Malfatti S."/>
            <person name="Shin M."/>
            <person name="Vergez L."/>
            <person name="Schmutz J."/>
            <person name="Larimer F."/>
            <person name="Land M."/>
            <person name="Kyrpides N."/>
            <person name="Lykidis A."/>
            <person name="Richardson P."/>
        </authorList>
    </citation>
    <scope>NUCLEOTIDE SEQUENCE [LARGE SCALE GENOMIC DNA]</scope>
    <source>
        <strain evidence="7">383</strain>
    </source>
</reference>
<dbReference type="PATRIC" id="fig|482957.22.peg.5865"/>
<feature type="transmembrane region" description="Helical" evidence="6">
    <location>
        <begin position="349"/>
        <end position="370"/>
    </location>
</feature>
<gene>
    <name evidence="7" type="ordered locus">Bcep18194_B2112</name>
</gene>
<proteinExistence type="predicted"/>
<evidence type="ECO:0000256" key="1">
    <source>
        <dbReference type="ARBA" id="ARBA00004651"/>
    </source>
</evidence>
<evidence type="ECO:0000256" key="6">
    <source>
        <dbReference type="SAM" id="Phobius"/>
    </source>
</evidence>
<dbReference type="PANTHER" id="PTHR30250">
    <property type="entry name" value="PST FAMILY PREDICTED COLANIC ACID TRANSPORTER"/>
    <property type="match status" value="1"/>
</dbReference>
<feature type="transmembrane region" description="Helical" evidence="6">
    <location>
        <begin position="459"/>
        <end position="485"/>
    </location>
</feature>
<dbReference type="PANTHER" id="PTHR30250:SF26">
    <property type="entry name" value="PSMA PROTEIN"/>
    <property type="match status" value="1"/>
</dbReference>
<accession>Q393Z3</accession>
<evidence type="ECO:0000313" key="7">
    <source>
        <dbReference type="EMBL" id="ABB12223.1"/>
    </source>
</evidence>
<evidence type="ECO:0000313" key="8">
    <source>
        <dbReference type="Proteomes" id="UP000002705"/>
    </source>
</evidence>
<dbReference type="EMBL" id="CP000152">
    <property type="protein sequence ID" value="ABB12223.1"/>
    <property type="molecule type" value="Genomic_DNA"/>
</dbReference>
<feature type="transmembrane region" description="Helical" evidence="6">
    <location>
        <begin position="234"/>
        <end position="251"/>
    </location>
</feature>
<evidence type="ECO:0000256" key="4">
    <source>
        <dbReference type="ARBA" id="ARBA00022989"/>
    </source>
</evidence>
<name>Q393Z3_BURL3</name>
<sequence length="498" mass="53525">MTGDVTQGRSMDKGILKNVSINFIGLILPTFVSLVTVPAYIHALGVERYGVVSLVWTLIGYFGILDLGMSMAAQNHISKALASGNADESARVFWSAFWLNLGTGIVGGLLIYFGAFIYTAYFTKVSAAMQHEVYLALPWLALAIPLANVSWVFAGAINGAERFGVFNTNQTIGTFLFQLLPLGAAWWIAPNLQTVLAAAVVARLVAAMMLGHASIKVLGIRRIDPPQWGTAKGLFNFGGWMLIASTTSMIADTLDRVMLGAGMGAKFVTYYTVPQNLVTRLNMLPNALVRTLFPRLSAVGRDHADTLARQSLEFLNGVFTPVGIVAIFALAPFLTLWVGPDLAAHSAPVGRVLVISVWLVGQASVTRILIQSQVNPARAAFAGLVEMPFFVGGLWYGIHHFGLIGAAVVVAARALVDYGVLLTLSAIRMRAIVLDMLAHLAFLLASLFLAQAWPGLVESIGMCAVVLLLNVAWSLTMTPGLRALVRDLFVRLNARKTA</sequence>
<dbReference type="KEGG" id="bur:Bcep18194_B2112"/>
<feature type="transmembrane region" description="Helical" evidence="6">
    <location>
        <begin position="49"/>
        <end position="71"/>
    </location>
</feature>
<feature type="transmembrane region" description="Helical" evidence="6">
    <location>
        <begin position="314"/>
        <end position="337"/>
    </location>
</feature>
<dbReference type="HOGENOM" id="CLU_040633_1_0_4"/>
<keyword evidence="5 6" id="KW-0472">Membrane</keyword>